<dbReference type="Proteomes" id="UP001152795">
    <property type="component" value="Unassembled WGS sequence"/>
</dbReference>
<comment type="caution">
    <text evidence="1">The sequence shown here is derived from an EMBL/GenBank/DDBJ whole genome shotgun (WGS) entry which is preliminary data.</text>
</comment>
<proteinExistence type="predicted"/>
<keyword evidence="2" id="KW-1185">Reference proteome</keyword>
<evidence type="ECO:0000313" key="2">
    <source>
        <dbReference type="Proteomes" id="UP001152795"/>
    </source>
</evidence>
<organism evidence="1 2">
    <name type="scientific">Paramuricea clavata</name>
    <name type="common">Red gorgonian</name>
    <name type="synonym">Violescent sea-whip</name>
    <dbReference type="NCBI Taxonomy" id="317549"/>
    <lineage>
        <taxon>Eukaryota</taxon>
        <taxon>Metazoa</taxon>
        <taxon>Cnidaria</taxon>
        <taxon>Anthozoa</taxon>
        <taxon>Octocorallia</taxon>
        <taxon>Malacalcyonacea</taxon>
        <taxon>Plexauridae</taxon>
        <taxon>Paramuricea</taxon>
    </lineage>
</organism>
<reference evidence="1" key="1">
    <citation type="submission" date="2020-04" db="EMBL/GenBank/DDBJ databases">
        <authorList>
            <person name="Alioto T."/>
            <person name="Alioto T."/>
            <person name="Gomez Garrido J."/>
        </authorList>
    </citation>
    <scope>NUCLEOTIDE SEQUENCE</scope>
    <source>
        <strain evidence="1">A484AB</strain>
    </source>
</reference>
<dbReference type="OrthoDB" id="10063284at2759"/>
<accession>A0A7D9DZA0</accession>
<sequence>MESKRTGNRELSFASNVDRKQAIALISYHVTCVLPESKNEMIQLLAEDVRRQVVKEIKDAKMFSVSADATPDLSRNDQLSVVCR</sequence>
<gene>
    <name evidence="1" type="ORF">PACLA_8A072681</name>
</gene>
<protein>
    <submittedName>
        <fullName evidence="1">Uncharacterized protein</fullName>
    </submittedName>
</protein>
<name>A0A7D9DZA0_PARCT</name>
<dbReference type="EMBL" id="CACRXK020002858">
    <property type="protein sequence ID" value="CAB3996389.1"/>
    <property type="molecule type" value="Genomic_DNA"/>
</dbReference>
<dbReference type="AlphaFoldDB" id="A0A7D9DZA0"/>
<evidence type="ECO:0000313" key="1">
    <source>
        <dbReference type="EMBL" id="CAB3996389.1"/>
    </source>
</evidence>